<feature type="transmembrane region" description="Helical" evidence="1">
    <location>
        <begin position="116"/>
        <end position="133"/>
    </location>
</feature>
<feature type="transmembrane region" description="Helical" evidence="1">
    <location>
        <begin position="87"/>
        <end position="110"/>
    </location>
</feature>
<keyword evidence="1" id="KW-1133">Transmembrane helix</keyword>
<dbReference type="KEGG" id="nyu:D7D52_04420"/>
<dbReference type="RefSeq" id="WP_120735168.1">
    <property type="nucleotide sequence ID" value="NZ_CP032568.1"/>
</dbReference>
<keyword evidence="1" id="KW-0812">Transmembrane</keyword>
<keyword evidence="1" id="KW-0472">Membrane</keyword>
<dbReference type="EMBL" id="CP032568">
    <property type="protein sequence ID" value="AYF73231.1"/>
    <property type="molecule type" value="Genomic_DNA"/>
</dbReference>
<keyword evidence="3" id="KW-1185">Reference proteome</keyword>
<dbReference type="OrthoDB" id="4571265at2"/>
<protein>
    <submittedName>
        <fullName evidence="2">Uncharacterized protein</fullName>
    </submittedName>
</protein>
<reference evidence="2 3" key="1">
    <citation type="submission" date="2018-09" db="EMBL/GenBank/DDBJ databases">
        <title>Nocardia yunnanensis sp. nov., an actinomycete isolated from a soil sample.</title>
        <authorList>
            <person name="Zhang J."/>
        </authorList>
    </citation>
    <scope>NUCLEOTIDE SEQUENCE [LARGE SCALE GENOMIC DNA]</scope>
    <source>
        <strain evidence="2 3">CFHS0054</strain>
    </source>
</reference>
<name>A0A386Z6E3_9NOCA</name>
<evidence type="ECO:0000313" key="3">
    <source>
        <dbReference type="Proteomes" id="UP000267164"/>
    </source>
</evidence>
<proteinExistence type="predicted"/>
<feature type="transmembrane region" description="Helical" evidence="1">
    <location>
        <begin position="42"/>
        <end position="75"/>
    </location>
</feature>
<accession>A0A386Z6E3</accession>
<evidence type="ECO:0000313" key="2">
    <source>
        <dbReference type="EMBL" id="AYF73231.1"/>
    </source>
</evidence>
<sequence length="146" mass="14653">MTRFLAVLSGLLLAVAVAIVLPWAAAPVLVAAVAGWRWRVCAVLAVLLAMAALAWIGTGALVAGGIGLVATTYLLNTATVSAPVGVVPTTVPSVTGALVFTVAAGAATVLPAGLTWVPILAPFTVIALYALLVRGLTDDRAQRVDG</sequence>
<dbReference type="AlphaFoldDB" id="A0A386Z6E3"/>
<organism evidence="2 3">
    <name type="scientific">Nocardia yunnanensis</name>
    <dbReference type="NCBI Taxonomy" id="2382165"/>
    <lineage>
        <taxon>Bacteria</taxon>
        <taxon>Bacillati</taxon>
        <taxon>Actinomycetota</taxon>
        <taxon>Actinomycetes</taxon>
        <taxon>Mycobacteriales</taxon>
        <taxon>Nocardiaceae</taxon>
        <taxon>Nocardia</taxon>
    </lineage>
</organism>
<dbReference type="Proteomes" id="UP000267164">
    <property type="component" value="Chromosome"/>
</dbReference>
<evidence type="ECO:0000256" key="1">
    <source>
        <dbReference type="SAM" id="Phobius"/>
    </source>
</evidence>
<gene>
    <name evidence="2" type="ORF">D7D52_04420</name>
</gene>